<dbReference type="AlphaFoldDB" id="N6THV0"/>
<evidence type="ECO:0000313" key="4">
    <source>
        <dbReference type="EMBL" id="ENN83403.1"/>
    </source>
</evidence>
<dbReference type="Proteomes" id="UP000019118">
    <property type="component" value="Unassembled WGS sequence"/>
</dbReference>
<evidence type="ECO:0000256" key="1">
    <source>
        <dbReference type="SAM" id="MobiDB-lite"/>
    </source>
</evidence>
<reference evidence="5" key="2">
    <citation type="submission" date="2024-08" db="UniProtKB">
        <authorList>
            <consortium name="EnsemblMetazoa"/>
        </authorList>
    </citation>
    <scope>IDENTIFICATION</scope>
</reference>
<gene>
    <name evidence="5" type="primary">109532794</name>
    <name evidence="4" type="ORF">YQE_00238</name>
    <name evidence="3" type="ORF">YQE_03583</name>
</gene>
<feature type="region of interest" description="Disordered" evidence="1">
    <location>
        <begin position="74"/>
        <end position="94"/>
    </location>
</feature>
<dbReference type="EnsemblMetazoa" id="XM_019899795.1">
    <property type="protein sequence ID" value="XP_019755354.1"/>
    <property type="gene ID" value="LOC109534215"/>
</dbReference>
<keyword evidence="6" id="KW-1185">Reference proteome</keyword>
<dbReference type="EnsemblMetazoa" id="XM_019899801.1">
    <property type="protein sequence ID" value="XP_019755360.1"/>
    <property type="gene ID" value="LOC109534220"/>
</dbReference>
<reference evidence="3 6" key="1">
    <citation type="journal article" date="2013" name="Genome Biol.">
        <title>Draft genome of the mountain pine beetle, Dendroctonus ponderosae Hopkins, a major forest pest.</title>
        <authorList>
            <person name="Keeling C.I."/>
            <person name="Yuen M.M."/>
            <person name="Liao N.Y."/>
            <person name="Docking T.R."/>
            <person name="Chan S.K."/>
            <person name="Taylor G.A."/>
            <person name="Palmquist D.L."/>
            <person name="Jackman S.D."/>
            <person name="Nguyen A."/>
            <person name="Li M."/>
            <person name="Henderson H."/>
            <person name="Janes J.K."/>
            <person name="Zhao Y."/>
            <person name="Pandoh P."/>
            <person name="Moore R."/>
            <person name="Sperling F.A."/>
            <person name="Huber D.P."/>
            <person name="Birol I."/>
            <person name="Jones S.J."/>
            <person name="Bohlmann J."/>
        </authorList>
    </citation>
    <scope>NUCLEOTIDE SEQUENCE</scope>
</reference>
<evidence type="ECO:0000313" key="3">
    <source>
        <dbReference type="EMBL" id="ENN79989.1"/>
    </source>
</evidence>
<feature type="compositionally biased region" description="Polar residues" evidence="1">
    <location>
        <begin position="114"/>
        <end position="127"/>
    </location>
</feature>
<organism evidence="3">
    <name type="scientific">Dendroctonus ponderosae</name>
    <name type="common">Mountain pine beetle</name>
    <dbReference type="NCBI Taxonomy" id="77166"/>
    <lineage>
        <taxon>Eukaryota</taxon>
        <taxon>Metazoa</taxon>
        <taxon>Ecdysozoa</taxon>
        <taxon>Arthropoda</taxon>
        <taxon>Hexapoda</taxon>
        <taxon>Insecta</taxon>
        <taxon>Pterygota</taxon>
        <taxon>Neoptera</taxon>
        <taxon>Endopterygota</taxon>
        <taxon>Coleoptera</taxon>
        <taxon>Polyphaga</taxon>
        <taxon>Cucujiformia</taxon>
        <taxon>Curculionidae</taxon>
        <taxon>Scolytinae</taxon>
        <taxon>Dendroctonus</taxon>
    </lineage>
</organism>
<protein>
    <submittedName>
        <fullName evidence="3 5">Uncharacterized protein</fullName>
    </submittedName>
</protein>
<feature type="chain" id="PRO_5010971784" evidence="2">
    <location>
        <begin position="19"/>
        <end position="319"/>
    </location>
</feature>
<sequence>MAIAKFVILTICVLQSLARPEIEPNYEKRIKRASELRGEEAETDAEAARFEFVESDEDLDSSFDPYLGAVTTSFNQKPNSEVEPNEGQFGSTQNRAINLRSLISAKPGAKIQEKPSNPSTNLPETNSQADGLARIENDDQVEEAAVNTGLRSLPSKNTGEAENELPSNFVDKKSLEELLKKALAPLLATIRSIQDPQVRSLLGAIKAPINVVKNVGEGAFQIVERFVKELLTHIGRILHWILPSWIYQVIIPREIVRLVEEESEMRRMRLAARAYEVNFGRPIQQMSNGAPMELPVQYRQQLKYPRVSTRMHGKQNRVE</sequence>
<proteinExistence type="predicted"/>
<dbReference type="EMBL" id="KB735290">
    <property type="protein sequence ID" value="ENN83403.1"/>
    <property type="molecule type" value="Genomic_DNA"/>
</dbReference>
<accession>N6THV0</accession>
<dbReference type="EnsemblMetazoa" id="XM_019897853.1">
    <property type="protein sequence ID" value="XP_019753412.1"/>
    <property type="gene ID" value="LOC109532794"/>
</dbReference>
<feature type="region of interest" description="Disordered" evidence="1">
    <location>
        <begin position="107"/>
        <end position="127"/>
    </location>
</feature>
<dbReference type="EMBL" id="KB740615">
    <property type="protein sequence ID" value="ENN79989.1"/>
    <property type="molecule type" value="Genomic_DNA"/>
</dbReference>
<name>N6THV0_DENPD</name>
<keyword evidence="2" id="KW-0732">Signal</keyword>
<feature type="signal peptide" evidence="2">
    <location>
        <begin position="1"/>
        <end position="18"/>
    </location>
</feature>
<evidence type="ECO:0000313" key="5">
    <source>
        <dbReference type="EnsemblMetazoa" id="XP_019753412.1"/>
    </source>
</evidence>
<evidence type="ECO:0000256" key="2">
    <source>
        <dbReference type="SAM" id="SignalP"/>
    </source>
</evidence>
<dbReference type="HOGENOM" id="CLU_963992_0_0_1"/>
<feature type="non-terminal residue" evidence="3">
    <location>
        <position position="1"/>
    </location>
</feature>
<evidence type="ECO:0000313" key="6">
    <source>
        <dbReference type="Proteomes" id="UP000019118"/>
    </source>
</evidence>